<dbReference type="GO" id="GO:0005085">
    <property type="term" value="F:guanyl-nucleotide exchange factor activity"/>
    <property type="evidence" value="ECO:0007669"/>
    <property type="project" value="InterPro"/>
</dbReference>
<dbReference type="Pfam" id="PF00621">
    <property type="entry name" value="RhoGEF"/>
    <property type="match status" value="1"/>
</dbReference>
<accession>A0AAW0YES0</accession>
<dbReference type="SUPFAM" id="SSF50729">
    <property type="entry name" value="PH domain-like"/>
    <property type="match status" value="1"/>
</dbReference>
<feature type="region of interest" description="Disordered" evidence="1">
    <location>
        <begin position="1196"/>
        <end position="1257"/>
    </location>
</feature>
<feature type="compositionally biased region" description="Polar residues" evidence="1">
    <location>
        <begin position="213"/>
        <end position="224"/>
    </location>
</feature>
<dbReference type="RefSeq" id="XP_066800028.1">
    <property type="nucleotide sequence ID" value="XM_066949734.1"/>
</dbReference>
<protein>
    <recommendedName>
        <fullName evidence="2">DH domain-containing protein</fullName>
    </recommendedName>
</protein>
<feature type="region of interest" description="Disordered" evidence="1">
    <location>
        <begin position="1306"/>
        <end position="1427"/>
    </location>
</feature>
<feature type="region of interest" description="Disordered" evidence="1">
    <location>
        <begin position="441"/>
        <end position="481"/>
    </location>
</feature>
<feature type="region of interest" description="Disordered" evidence="1">
    <location>
        <begin position="1066"/>
        <end position="1116"/>
    </location>
</feature>
<feature type="compositionally biased region" description="Basic and acidic residues" evidence="1">
    <location>
        <begin position="225"/>
        <end position="236"/>
    </location>
</feature>
<dbReference type="SUPFAM" id="SSF48065">
    <property type="entry name" value="DBL homology domain (DH-domain)"/>
    <property type="match status" value="1"/>
</dbReference>
<proteinExistence type="predicted"/>
<dbReference type="PANTHER" id="PTHR45818:SF3">
    <property type="entry name" value="PROTEIN VAV"/>
    <property type="match status" value="1"/>
</dbReference>
<evidence type="ECO:0000259" key="2">
    <source>
        <dbReference type="PROSITE" id="PS50010"/>
    </source>
</evidence>
<dbReference type="CDD" id="cd00821">
    <property type="entry name" value="PH"/>
    <property type="match status" value="1"/>
</dbReference>
<dbReference type="InterPro" id="IPR035899">
    <property type="entry name" value="DBL_dom_sf"/>
</dbReference>
<dbReference type="GO" id="GO:0005737">
    <property type="term" value="C:cytoplasm"/>
    <property type="evidence" value="ECO:0007669"/>
    <property type="project" value="TreeGrafter"/>
</dbReference>
<keyword evidence="4" id="KW-1185">Reference proteome</keyword>
<dbReference type="InterPro" id="IPR000219">
    <property type="entry name" value="DH_dom"/>
</dbReference>
<feature type="region of interest" description="Disordered" evidence="1">
    <location>
        <begin position="935"/>
        <end position="971"/>
    </location>
</feature>
<dbReference type="Gene3D" id="2.30.29.30">
    <property type="entry name" value="Pleckstrin-homology domain (PH domain)/Phosphotyrosine-binding domain (PTB)"/>
    <property type="match status" value="1"/>
</dbReference>
<sequence>MDVITLIPPSTLVNSTLEPIPQSTAPTPSYRESPSNEAGPSVHTPSRLPTPDDFAGYSRRSSTSSYLSVTGSYFPAASSSQIFYTPSSGATTPSERPRPSPLELPSGAPDDPIFSAYPDTGSTPTSAKGKGRAFNLILKPALNLSTTHVRRKRSDAEDGSADEWKMPLTHHPRIGEQSASHPHRVRSTFRGQSSTRPTSPNSQKSGRRRAATVSHSPTEEVNQDSARDSELEDRLPPRNTLATRTSSSSIKGKSFRAFRKRRASLGSVFSSSDLEYDPPGTKPHWPSMVAQVAQRFEPNPSVPFTYRHPGNSENTLQSVSTVTTVRPLASPKPALTAAIGLPSISPRKSSLNRGAANDGVTILGLSNVSAMEGAGSAVEIVMPDDMAMPHEPPPRRSSLDYPRGVLFDDNDISAHGEEPSPPIHHDGQSIISASLTGTDTSASASADAFSPASSQEHPLSSATTSLSRSAKSGKEGTDEKDAALTALRLQRSLEWEARQTRHRRRLEKRKMILLELVETEVAYTEGLKTLSHVYLPQLAALPMVTERTAKKIARNTEDLYGFHAAFVGKMVEVLKSERVGYGYGQTEELDIAGKVDSVSKRIAALFIDNSATFALYREFCAESIVASTLVRHISNRADYDAFEKRCQIIGAAQPHITLYDLLGEPRSPGPHTRSRLHFKDYLIMPIQRICRYPLLLNQLLDSTGQTSPTVEEDEFDDECYDVGIDVERALGVMRGVAEEADEARRLKDTEVKSATVLERLEPHPMLTQTFLRSLGTCRLIGSLDVLHHHPTVAPLMPPVKVKYLAAILYRGYLILAKVKKAKVYEAKHFLPLEVFELIDITEGFLPHSIRLRLREHNFDLAASCEAEKEVWAAAICEARDECTVPPFELPASVSPFPVSTRRVSTAVSVDLDHAAITLANKRHTLTGLPDELAELPDMPSVASPEQKPSTPLVSPTRSSFGFTPDRKPGQPGTILLRRASNNQRMLVDRGLVDVFSDSCSTARSKAQLNHMLFLPDVPPSELRDRMSIRESTMLRRRKSFLDSRATSFDIAFTGEIKGSVIQVRPSRSQAAKYRSLPAQRKRGASISSTRGLEAESGDDESATATGNSDFGTLRRDFTRSNSVASFSPAPTPRRSYSSLRDSIDEGLTMRFSQRTRDHSLPAPSKRSLDKSRRPPGAIYDLPSKPHFAYRAKSMPVSPMLSPSHEGPGGTESGAMAPTGKPTPPPLVQKSASDHSPSKAPQGGVAAGEYFIPPPHGSPLGTIGTNVVLSTSQASSFIPDRMSGQTQTPATTWGTLRRSMSFLPLKSRGSVTSMEEALTGSASTLGSGSGSGSGSASASASGSGSGSGSGTAPGSGSGSAAASASASVDGGLHLTDDGTGSGAVTGGVPDDGDAPLGFGVGNGGGSVPNTPRRKRSLRMFGFKGFTPI</sequence>
<dbReference type="Gene3D" id="1.20.900.10">
    <property type="entry name" value="Dbl homology (DH) domain"/>
    <property type="match status" value="1"/>
</dbReference>
<feature type="compositionally biased region" description="Basic and acidic residues" evidence="1">
    <location>
        <begin position="412"/>
        <end position="427"/>
    </location>
</feature>
<dbReference type="PANTHER" id="PTHR45818">
    <property type="entry name" value="PROTEIN VAV"/>
    <property type="match status" value="1"/>
</dbReference>
<dbReference type="InterPro" id="IPR011993">
    <property type="entry name" value="PH-like_dom_sf"/>
</dbReference>
<feature type="region of interest" description="Disordered" evidence="1">
    <location>
        <begin position="1148"/>
        <end position="1184"/>
    </location>
</feature>
<feature type="compositionally biased region" description="Polar residues" evidence="1">
    <location>
        <begin position="240"/>
        <end position="251"/>
    </location>
</feature>
<gene>
    <name evidence="3" type="ORF">IAR55_006654</name>
</gene>
<feature type="compositionally biased region" description="Low complexity" evidence="1">
    <location>
        <begin position="441"/>
        <end position="470"/>
    </location>
</feature>
<feature type="compositionally biased region" description="Low complexity" evidence="1">
    <location>
        <begin position="1316"/>
        <end position="1325"/>
    </location>
</feature>
<evidence type="ECO:0000256" key="1">
    <source>
        <dbReference type="SAM" id="MobiDB-lite"/>
    </source>
</evidence>
<feature type="region of interest" description="Disordered" evidence="1">
    <location>
        <begin position="85"/>
        <end position="131"/>
    </location>
</feature>
<evidence type="ECO:0000313" key="3">
    <source>
        <dbReference type="EMBL" id="KAK8844804.1"/>
    </source>
</evidence>
<reference evidence="3 4" key="1">
    <citation type="journal article" date="2024" name="bioRxiv">
        <title>Comparative genomics of Cryptococcus and Kwoniella reveals pathogenesis evolution and contrasting karyotype dynamics via intercentromeric recombination or chromosome fusion.</title>
        <authorList>
            <person name="Coelho M.A."/>
            <person name="David-Palma M."/>
            <person name="Shea T."/>
            <person name="Bowers K."/>
            <person name="McGinley-Smith S."/>
            <person name="Mohammad A.W."/>
            <person name="Gnirke A."/>
            <person name="Yurkov A.M."/>
            <person name="Nowrousian M."/>
            <person name="Sun S."/>
            <person name="Cuomo C.A."/>
            <person name="Heitman J."/>
        </authorList>
    </citation>
    <scope>NUCLEOTIDE SEQUENCE [LARGE SCALE GENOMIC DNA]</scope>
    <source>
        <strain evidence="3 4">CBS 13917</strain>
    </source>
</reference>
<organism evidence="3 4">
    <name type="scientific">Kwoniella newhampshirensis</name>
    <dbReference type="NCBI Taxonomy" id="1651941"/>
    <lineage>
        <taxon>Eukaryota</taxon>
        <taxon>Fungi</taxon>
        <taxon>Dikarya</taxon>
        <taxon>Basidiomycota</taxon>
        <taxon>Agaricomycotina</taxon>
        <taxon>Tremellomycetes</taxon>
        <taxon>Tremellales</taxon>
        <taxon>Cryptococcaceae</taxon>
        <taxon>Kwoniella</taxon>
    </lineage>
</organism>
<dbReference type="KEGG" id="kne:92183912"/>
<feature type="region of interest" description="Disordered" evidence="1">
    <location>
        <begin position="148"/>
        <end position="253"/>
    </location>
</feature>
<feature type="compositionally biased region" description="Polar residues" evidence="1">
    <location>
        <begin position="85"/>
        <end position="94"/>
    </location>
</feature>
<feature type="region of interest" description="Disordered" evidence="1">
    <location>
        <begin position="1"/>
        <end position="61"/>
    </location>
</feature>
<dbReference type="SMART" id="SM00325">
    <property type="entry name" value="RhoGEF"/>
    <property type="match status" value="1"/>
</dbReference>
<feature type="compositionally biased region" description="Polar residues" evidence="1">
    <location>
        <begin position="11"/>
        <end position="38"/>
    </location>
</feature>
<feature type="compositionally biased region" description="Polar residues" evidence="1">
    <location>
        <begin position="189"/>
        <end position="204"/>
    </location>
</feature>
<feature type="compositionally biased region" description="Low complexity" evidence="1">
    <location>
        <begin position="1357"/>
        <end position="1372"/>
    </location>
</feature>
<name>A0AAW0YES0_9TREE</name>
<dbReference type="EMBL" id="JBCAWK010000013">
    <property type="protein sequence ID" value="KAK8844804.1"/>
    <property type="molecule type" value="Genomic_DNA"/>
</dbReference>
<feature type="compositionally biased region" description="Polar residues" evidence="1">
    <location>
        <begin position="946"/>
        <end position="961"/>
    </location>
</feature>
<evidence type="ECO:0000313" key="4">
    <source>
        <dbReference type="Proteomes" id="UP001388673"/>
    </source>
</evidence>
<feature type="compositionally biased region" description="Basic and acidic residues" evidence="1">
    <location>
        <begin position="472"/>
        <end position="481"/>
    </location>
</feature>
<feature type="compositionally biased region" description="Gly residues" evidence="1">
    <location>
        <begin position="1342"/>
        <end position="1356"/>
    </location>
</feature>
<dbReference type="Proteomes" id="UP001388673">
    <property type="component" value="Unassembled WGS sequence"/>
</dbReference>
<dbReference type="GeneID" id="92183912"/>
<feature type="domain" description="DH" evidence="2">
    <location>
        <begin position="508"/>
        <end position="743"/>
    </location>
</feature>
<comment type="caution">
    <text evidence="3">The sequence shown here is derived from an EMBL/GenBank/DDBJ whole genome shotgun (WGS) entry which is preliminary data.</text>
</comment>
<feature type="region of interest" description="Disordered" evidence="1">
    <location>
        <begin position="385"/>
        <end position="428"/>
    </location>
</feature>
<dbReference type="PROSITE" id="PS50010">
    <property type="entry name" value="DH_2"/>
    <property type="match status" value="1"/>
</dbReference>